<comment type="caution">
    <text evidence="1">The sequence shown here is derived from an EMBL/GenBank/DDBJ whole genome shotgun (WGS) entry which is preliminary data.</text>
</comment>
<dbReference type="Proteomes" id="UP001061999">
    <property type="component" value="Unassembled WGS sequence"/>
</dbReference>
<feature type="non-terminal residue" evidence="1">
    <location>
        <position position="988"/>
    </location>
</feature>
<reference evidence="1" key="1">
    <citation type="submission" date="2022-07" db="EMBL/GenBank/DDBJ databases">
        <title>Pseudomonas agronomica sp. nov.: a novel bacterium with biotechnological application in the synthesis of biofertilizers from valorized agricultural residues.</title>
        <authorList>
            <person name="Robas M."/>
            <person name="Fernandez V.M."/>
            <person name="Luna L."/>
            <person name="Provanza A."/>
            <person name="Jimenez P.A."/>
        </authorList>
    </citation>
    <scope>NUCLEOTIDE SEQUENCE</scope>
    <source>
        <strain evidence="1">SAICEU22T</strain>
    </source>
</reference>
<proteinExistence type="predicted"/>
<name>A0ABT3FEV8_9PSED</name>
<protein>
    <recommendedName>
        <fullName evidence="3">Filamentous hemagglutinin</fullName>
    </recommendedName>
</protein>
<dbReference type="Pfam" id="PF05594">
    <property type="entry name" value="Fil_haemagg"/>
    <property type="match status" value="9"/>
</dbReference>
<sequence>MVDINAQSLDARETIYAGNQVQATTRGTLTNRQAIAARDNVTLTTDGQLNNLGIIEAGVNVDNSRNQVGDVVLTAANIDNRGQSVIASRDLKATTTQTLDNRGGTLSAGKTLTLDSKDLDNRAGTLVSQDKLQARASGTLDNRDKGTIASNGEQTLVAGTLKNSAGVISSNDLLELETDVLDNSSGKIATDAALTLKGGSVENSGGQITSQGDTVATLKGFNQQGGKLVSQGKLTLTADSITNSDEGYIASAKAMSLTAYKQLLNNGKAIISTEQGLTIIGGDLDNANGSLLSQGDLTVDISGDFVNRDGSAITQAGNVEVEASSLDNRGGVLASVGGWLKATLDTVLDNGQSLTNSDAGLLQAQSVSLDAKQALLNNGGQVSALSGTAEIATTTFANRGGSVLAQQALTVRAKDADNASGKMAADTIDFTLTGALGNQSGLVEGSNGLSIRALSLDNQDGKLRSVGQRGTATLTVDQLLDNQRGVIEAGTENLSLKMAGFKNASGNIRHVGTGILDVDLARFANVGGSLTTSGTLTVDAARWDNSSDIQADVLKLNVGQLNQTSTGKLLAVKSLKATGDAWNNAGTISSDDDFDLQLTGAYTGTENSRLSAVDQFDLRAASIDLSSGSRLAGGGITTVTSLGALNNAGRITGGGKFSLSATRLLNTGTLGGADTVELVANEARNDRGLIFSGADMALRFNSFTNVRADVYSLGTLTVTAQDGVARSALLENISGTLESVKDMSLRSQVLVNRKDVFSTTDELVSGAISVTCYDCGGDHHNVDYVAKETFQSVVLEDSASATLMSGAKLTVDGSTVTNQHSVMASAGDLLITADNFANVGAASGTSVRTRTWNTGRVTDGTDERFRARFIFPYNAQANPKQVPVDALNSFRQVSDITTVTPGQSLAPAVVQSGGNISIQATQQLENSSIVQFQAPLAGASKSTATGVANTARPAFVVLNSQLPPDLAQQQVNPTTMPGFALPTGENGL</sequence>
<evidence type="ECO:0008006" key="3">
    <source>
        <dbReference type="Google" id="ProtNLM"/>
    </source>
</evidence>
<dbReference type="InterPro" id="IPR008619">
    <property type="entry name" value="Filamentous_hemagglutn_rpt"/>
</dbReference>
<dbReference type="EMBL" id="JAOSHO010000563">
    <property type="protein sequence ID" value="MCW1247596.1"/>
    <property type="molecule type" value="Genomic_DNA"/>
</dbReference>
<organism evidence="1 2">
    <name type="scientific">Pseudomonas agronomica</name>
    <dbReference type="NCBI Taxonomy" id="2979328"/>
    <lineage>
        <taxon>Bacteria</taxon>
        <taxon>Pseudomonadati</taxon>
        <taxon>Pseudomonadota</taxon>
        <taxon>Gammaproteobacteria</taxon>
        <taxon>Pseudomonadales</taxon>
        <taxon>Pseudomonadaceae</taxon>
        <taxon>Pseudomonas</taxon>
    </lineage>
</organism>
<keyword evidence="2" id="KW-1185">Reference proteome</keyword>
<dbReference type="NCBIfam" id="TIGR01731">
    <property type="entry name" value="fil_hemag_20aa"/>
    <property type="match status" value="17"/>
</dbReference>
<gene>
    <name evidence="1" type="ORF">OC610_24490</name>
</gene>
<evidence type="ECO:0000313" key="2">
    <source>
        <dbReference type="Proteomes" id="UP001061999"/>
    </source>
</evidence>
<evidence type="ECO:0000313" key="1">
    <source>
        <dbReference type="EMBL" id="MCW1247596.1"/>
    </source>
</evidence>
<dbReference type="InterPro" id="IPR010069">
    <property type="entry name" value="CdiA_FHA1_rpt"/>
</dbReference>
<accession>A0ABT3FEV8</accession>